<evidence type="ECO:0000313" key="1">
    <source>
        <dbReference type="EMBL" id="AJZ76159.1"/>
    </source>
</evidence>
<organism evidence="1 2">
    <name type="scientific">Candidatus Nitrosotenuis cloacae</name>
    <dbReference type="NCBI Taxonomy" id="1603555"/>
    <lineage>
        <taxon>Archaea</taxon>
        <taxon>Nitrososphaerota</taxon>
        <taxon>Candidatus Nitrosotenuis</taxon>
    </lineage>
</organism>
<dbReference type="OrthoDB" id="3332at2157"/>
<dbReference type="Pfam" id="PF05159">
    <property type="entry name" value="Capsule_synth"/>
    <property type="match status" value="1"/>
</dbReference>
<dbReference type="Gene3D" id="3.40.50.2000">
    <property type="entry name" value="Glycogen Phosphorylase B"/>
    <property type="match status" value="1"/>
</dbReference>
<reference evidence="1 2" key="1">
    <citation type="journal article" date="2016" name="Sci. Rep.">
        <title>A novel ammonia-oxidizing archaeon from wastewater treatment plant: Its enrichment, physiological and genomic characteristics.</title>
        <authorList>
            <person name="Li Y."/>
            <person name="Ding K."/>
            <person name="Wen X."/>
            <person name="Zhang B."/>
            <person name="Shen B."/>
            <person name="Yang Y."/>
        </authorList>
    </citation>
    <scope>NUCLEOTIDE SEQUENCE [LARGE SCALE GENOMIC DNA]</scope>
    <source>
        <strain evidence="1 2">SAT1</strain>
    </source>
</reference>
<dbReference type="Proteomes" id="UP000266745">
    <property type="component" value="Chromosome"/>
</dbReference>
<sequence length="502" mass="59566">MNDKIIFWLDKDLKQYCLCYYLQKEMDADFYAIVDTTNKTKSFFENQNLVNFKKTWYYHDNVMPIKKPNVEYLASFEEKYGIELWKLAVNDRIFYRFNDFYKFSKNEILSILENECRFFEHILDDIQPNYVIMHEPYSHQDELFYELCKVKGIKVLASFFSTLGYRCEISQTVHFMDEFKNIETKSNPRGFDELINYLESFNLSAKIKKQNIDPFGNKVNILNAAIDYLFRTKNENQKTHYTYFGRSKLRVLLNSINGALKTKWRWHYLNKKLIKNVDYGQKFVYYPLHIEQERSTLIATPFYTNDIEFIRNIVKSLPINYTLYVKEHPSQFTRHWRSKKIYDEIASIPNVYLIHPHVSSLDLVKNSSLVITLSGTVAIEAAFHQKPSITCADFDYTFLPSVERIGRIEDLPKLIRKSLKKKITSDELDAYVSLVEKNTFEFDGTDFDKKSTKKFFHGGRLADVHISNQMMKEFLDENASVLRVLASEHLKKINYFKNQTQN</sequence>
<dbReference type="RefSeq" id="WP_048186848.1">
    <property type="nucleotide sequence ID" value="NZ_CP011097.1"/>
</dbReference>
<dbReference type="AlphaFoldDB" id="A0A3G1B585"/>
<dbReference type="GO" id="GO:0015774">
    <property type="term" value="P:polysaccharide transport"/>
    <property type="evidence" value="ECO:0007669"/>
    <property type="project" value="InterPro"/>
</dbReference>
<evidence type="ECO:0000313" key="2">
    <source>
        <dbReference type="Proteomes" id="UP000266745"/>
    </source>
</evidence>
<protein>
    <recommendedName>
        <fullName evidence="3">Capsule polysaccharide biosynthesis protein</fullName>
    </recommendedName>
</protein>
<proteinExistence type="predicted"/>
<keyword evidence="2" id="KW-1185">Reference proteome</keyword>
<dbReference type="SUPFAM" id="SSF53756">
    <property type="entry name" value="UDP-Glycosyltransferase/glycogen phosphorylase"/>
    <property type="match status" value="1"/>
</dbReference>
<dbReference type="KEGG" id="tah:SU86_007030"/>
<name>A0A3G1B585_9ARCH</name>
<accession>A0A3G1B585</accession>
<evidence type="ECO:0008006" key="3">
    <source>
        <dbReference type="Google" id="ProtNLM"/>
    </source>
</evidence>
<dbReference type="GO" id="GO:0000271">
    <property type="term" value="P:polysaccharide biosynthetic process"/>
    <property type="evidence" value="ECO:0007669"/>
    <property type="project" value="InterPro"/>
</dbReference>
<dbReference type="EMBL" id="CP011097">
    <property type="protein sequence ID" value="AJZ76159.1"/>
    <property type="molecule type" value="Genomic_DNA"/>
</dbReference>
<dbReference type="InterPro" id="IPR007833">
    <property type="entry name" value="Capsule_polysaccharide_synth"/>
</dbReference>
<dbReference type="STRING" id="1603555.SU86_007030"/>
<gene>
    <name evidence="1" type="ORF">SU86_007030</name>
</gene>
<dbReference type="GeneID" id="24874306"/>